<dbReference type="InterPro" id="IPR009057">
    <property type="entry name" value="Homeodomain-like_sf"/>
</dbReference>
<gene>
    <name evidence="1" type="ORF">K443DRAFT_70464</name>
</gene>
<sequence>MFRKISQDVKISAIRLYERNLLPLRDILDCCGFSKRTWYRIMHLWNTTGDVLPPRASLRSRVRNLDHDDLGYLLVLVRQNPDYFLDELLHLLETNRFISVHYVTIHRELERAGVSSKKLKRIALEHNE</sequence>
<dbReference type="AlphaFoldDB" id="A0A0C9WND6"/>
<reference evidence="2" key="2">
    <citation type="submission" date="2015-01" db="EMBL/GenBank/DDBJ databases">
        <title>Evolutionary Origins and Diversification of the Mycorrhizal Mutualists.</title>
        <authorList>
            <consortium name="DOE Joint Genome Institute"/>
            <consortium name="Mycorrhizal Genomics Consortium"/>
            <person name="Kohler A."/>
            <person name="Kuo A."/>
            <person name="Nagy L.G."/>
            <person name="Floudas D."/>
            <person name="Copeland A."/>
            <person name="Barry K.W."/>
            <person name="Cichocki N."/>
            <person name="Veneault-Fourrey C."/>
            <person name="LaButti K."/>
            <person name="Lindquist E.A."/>
            <person name="Lipzen A."/>
            <person name="Lundell T."/>
            <person name="Morin E."/>
            <person name="Murat C."/>
            <person name="Riley R."/>
            <person name="Ohm R."/>
            <person name="Sun H."/>
            <person name="Tunlid A."/>
            <person name="Henrissat B."/>
            <person name="Grigoriev I.V."/>
            <person name="Hibbett D.S."/>
            <person name="Martin F."/>
        </authorList>
    </citation>
    <scope>NUCLEOTIDE SEQUENCE [LARGE SCALE GENOMIC DNA]</scope>
    <source>
        <strain evidence="2">LaAM-08-1</strain>
    </source>
</reference>
<protein>
    <submittedName>
        <fullName evidence="1">Unplaced genomic scaffold K443scaffold_423, whole genome shotgun sequence</fullName>
    </submittedName>
</protein>
<dbReference type="SUPFAM" id="SSF46689">
    <property type="entry name" value="Homeodomain-like"/>
    <property type="match status" value="1"/>
</dbReference>
<evidence type="ECO:0000313" key="1">
    <source>
        <dbReference type="EMBL" id="KIJ91870.1"/>
    </source>
</evidence>
<proteinExistence type="predicted"/>
<dbReference type="Proteomes" id="UP000054477">
    <property type="component" value="Unassembled WGS sequence"/>
</dbReference>
<feature type="non-terminal residue" evidence="1">
    <location>
        <position position="128"/>
    </location>
</feature>
<accession>A0A0C9WND6</accession>
<reference evidence="1 2" key="1">
    <citation type="submission" date="2014-04" db="EMBL/GenBank/DDBJ databases">
        <authorList>
            <consortium name="DOE Joint Genome Institute"/>
            <person name="Kuo A."/>
            <person name="Kohler A."/>
            <person name="Nagy L.G."/>
            <person name="Floudas D."/>
            <person name="Copeland A."/>
            <person name="Barry K.W."/>
            <person name="Cichocki N."/>
            <person name="Veneault-Fourrey C."/>
            <person name="LaButti K."/>
            <person name="Lindquist E.A."/>
            <person name="Lipzen A."/>
            <person name="Lundell T."/>
            <person name="Morin E."/>
            <person name="Murat C."/>
            <person name="Sun H."/>
            <person name="Tunlid A."/>
            <person name="Henrissat B."/>
            <person name="Grigoriev I.V."/>
            <person name="Hibbett D.S."/>
            <person name="Martin F."/>
            <person name="Nordberg H.P."/>
            <person name="Cantor M.N."/>
            <person name="Hua S.X."/>
        </authorList>
    </citation>
    <scope>NUCLEOTIDE SEQUENCE [LARGE SCALE GENOMIC DNA]</scope>
    <source>
        <strain evidence="1 2">LaAM-08-1</strain>
    </source>
</reference>
<evidence type="ECO:0000313" key="2">
    <source>
        <dbReference type="Proteomes" id="UP000054477"/>
    </source>
</evidence>
<dbReference type="EMBL" id="KN838958">
    <property type="protein sequence ID" value="KIJ91870.1"/>
    <property type="molecule type" value="Genomic_DNA"/>
</dbReference>
<name>A0A0C9WND6_9AGAR</name>
<dbReference type="HOGENOM" id="CLU_056788_9_3_1"/>
<dbReference type="OrthoDB" id="2994945at2759"/>
<organism evidence="1 2">
    <name type="scientific">Laccaria amethystina LaAM-08-1</name>
    <dbReference type="NCBI Taxonomy" id="1095629"/>
    <lineage>
        <taxon>Eukaryota</taxon>
        <taxon>Fungi</taxon>
        <taxon>Dikarya</taxon>
        <taxon>Basidiomycota</taxon>
        <taxon>Agaricomycotina</taxon>
        <taxon>Agaricomycetes</taxon>
        <taxon>Agaricomycetidae</taxon>
        <taxon>Agaricales</taxon>
        <taxon>Agaricineae</taxon>
        <taxon>Hydnangiaceae</taxon>
        <taxon>Laccaria</taxon>
    </lineage>
</organism>
<keyword evidence="2" id="KW-1185">Reference proteome</keyword>